<evidence type="ECO:0000313" key="1">
    <source>
        <dbReference type="EMBL" id="MFD0931000.1"/>
    </source>
</evidence>
<name>A0ABW3GKE0_9FLAO</name>
<organism evidence="1 2">
    <name type="scientific">Psychroflexus salinarum</name>
    <dbReference type="NCBI Taxonomy" id="546024"/>
    <lineage>
        <taxon>Bacteria</taxon>
        <taxon>Pseudomonadati</taxon>
        <taxon>Bacteroidota</taxon>
        <taxon>Flavobacteriia</taxon>
        <taxon>Flavobacteriales</taxon>
        <taxon>Flavobacteriaceae</taxon>
        <taxon>Psychroflexus</taxon>
    </lineage>
</organism>
<dbReference type="Proteomes" id="UP001597049">
    <property type="component" value="Unassembled WGS sequence"/>
</dbReference>
<proteinExistence type="predicted"/>
<sequence length="79" mass="9166">MTANQRKLDQNDIPGFEIYGQAKYKSVKVDIDISENPLSDLSRDRLPNVKEQHLLLKVLEEGQANLYTYSKGTFTRYFL</sequence>
<reference evidence="2" key="1">
    <citation type="journal article" date="2019" name="Int. J. Syst. Evol. Microbiol.">
        <title>The Global Catalogue of Microorganisms (GCM) 10K type strain sequencing project: providing services to taxonomists for standard genome sequencing and annotation.</title>
        <authorList>
            <consortium name="The Broad Institute Genomics Platform"/>
            <consortium name="The Broad Institute Genome Sequencing Center for Infectious Disease"/>
            <person name="Wu L."/>
            <person name="Ma J."/>
        </authorList>
    </citation>
    <scope>NUCLEOTIDE SEQUENCE [LARGE SCALE GENOMIC DNA]</scope>
    <source>
        <strain evidence="2">CCUG 56752</strain>
    </source>
</reference>
<evidence type="ECO:0000313" key="2">
    <source>
        <dbReference type="Proteomes" id="UP001597049"/>
    </source>
</evidence>
<dbReference type="RefSeq" id="WP_379656342.1">
    <property type="nucleotide sequence ID" value="NZ_JBHTIV010000002.1"/>
</dbReference>
<comment type="caution">
    <text evidence="1">The sequence shown here is derived from an EMBL/GenBank/DDBJ whole genome shotgun (WGS) entry which is preliminary data.</text>
</comment>
<accession>A0ABW3GKE0</accession>
<protein>
    <submittedName>
        <fullName evidence="1">Uncharacterized protein</fullName>
    </submittedName>
</protein>
<dbReference type="EMBL" id="JBHTIV010000002">
    <property type="protein sequence ID" value="MFD0931000.1"/>
    <property type="molecule type" value="Genomic_DNA"/>
</dbReference>
<gene>
    <name evidence="1" type="ORF">ACFQ0R_00160</name>
</gene>
<keyword evidence="2" id="KW-1185">Reference proteome</keyword>